<keyword evidence="2" id="KW-1185">Reference proteome</keyword>
<dbReference type="PANTHER" id="PTHR39327:SF1">
    <property type="entry name" value="BLR5470 PROTEIN"/>
    <property type="match status" value="1"/>
</dbReference>
<dbReference type="AlphaFoldDB" id="A0A967EX19"/>
<sequence length="213" mass="23709">MPSKTGQAGPDQPLTKFTRRHLLGALAGITATCALPTRSGANLTSLPPALPPSSAMQAAGLHAAPAAWFSLIKRHPELDPAPHPFAPITLTPEREVQLTLVHQRVNRLIRFRPDGPDRWRLAESEGDCEDYAIRKLHTLCKDYGWPRSALTLAACHIESGLGHAVLLVHSDKGVYALDNRRRRVEPWRHLPYRWIAREDPGAPFGLWRKLKVT</sequence>
<dbReference type="PROSITE" id="PS51318">
    <property type="entry name" value="TAT"/>
    <property type="match status" value="1"/>
</dbReference>
<organism evidence="1 2">
    <name type="scientific">Pelagibius litoralis</name>
    <dbReference type="NCBI Taxonomy" id="374515"/>
    <lineage>
        <taxon>Bacteria</taxon>
        <taxon>Pseudomonadati</taxon>
        <taxon>Pseudomonadota</taxon>
        <taxon>Alphaproteobacteria</taxon>
        <taxon>Rhodospirillales</taxon>
        <taxon>Rhodovibrionaceae</taxon>
        <taxon>Pelagibius</taxon>
    </lineage>
</organism>
<evidence type="ECO:0000313" key="1">
    <source>
        <dbReference type="EMBL" id="NIA67250.1"/>
    </source>
</evidence>
<dbReference type="InterPro" id="IPR010319">
    <property type="entry name" value="Transglutaminase-like_Cys_pept"/>
</dbReference>
<name>A0A967EX19_9PROT</name>
<dbReference type="EMBL" id="JAAQPH010000001">
    <property type="protein sequence ID" value="NIA67250.1"/>
    <property type="molecule type" value="Genomic_DNA"/>
</dbReference>
<evidence type="ECO:0000313" key="2">
    <source>
        <dbReference type="Proteomes" id="UP000761264"/>
    </source>
</evidence>
<proteinExistence type="predicted"/>
<gene>
    <name evidence="1" type="ORF">HBA54_01435</name>
</gene>
<comment type="caution">
    <text evidence="1">The sequence shown here is derived from an EMBL/GenBank/DDBJ whole genome shotgun (WGS) entry which is preliminary data.</text>
</comment>
<dbReference type="Proteomes" id="UP000761264">
    <property type="component" value="Unassembled WGS sequence"/>
</dbReference>
<dbReference type="Pfam" id="PF06035">
    <property type="entry name" value="Peptidase_C93"/>
    <property type="match status" value="1"/>
</dbReference>
<dbReference type="InterPro" id="IPR006311">
    <property type="entry name" value="TAT_signal"/>
</dbReference>
<dbReference type="RefSeq" id="WP_167220593.1">
    <property type="nucleotide sequence ID" value="NZ_JAAQPH010000001.1"/>
</dbReference>
<accession>A0A967EX19</accession>
<protein>
    <submittedName>
        <fullName evidence="1">Transglutaminase-like cysteine peptidase</fullName>
    </submittedName>
</protein>
<dbReference type="Gene3D" id="3.10.620.30">
    <property type="match status" value="1"/>
</dbReference>
<dbReference type="PANTHER" id="PTHR39327">
    <property type="match status" value="1"/>
</dbReference>
<reference evidence="1" key="1">
    <citation type="submission" date="2020-03" db="EMBL/GenBank/DDBJ databases">
        <title>Genome of Pelagibius litoralis DSM 21314T.</title>
        <authorList>
            <person name="Wang G."/>
        </authorList>
    </citation>
    <scope>NUCLEOTIDE SEQUENCE</scope>
    <source>
        <strain evidence="1">DSM 21314</strain>
    </source>
</reference>